<evidence type="ECO:0000313" key="2">
    <source>
        <dbReference type="EMBL" id="MBK9983511.1"/>
    </source>
</evidence>
<comment type="caution">
    <text evidence="2">The sequence shown here is derived from an EMBL/GenBank/DDBJ whole genome shotgun (WGS) entry which is preliminary data.</text>
</comment>
<evidence type="ECO:0000256" key="1">
    <source>
        <dbReference type="SAM" id="Phobius"/>
    </source>
</evidence>
<sequence>MRDLRLFLFLFTQIFNISIYAQAKNDYNWVLGYPPNDPDRYFGGTMLKFSPDLAPPEYFETRCVSGDVSILSDSNGKLLLYSEGCRIYNSHHSVMDNGDSIAYGKIWRNYCDFVGYPGTQNHLILPWPGDTSQAIALYIKESDDHGHYLRNLGIKILYFQETFLIALKLYIFVAIFANGMAG</sequence>
<name>A0A9D7SWL4_9BACT</name>
<dbReference type="EMBL" id="JADKGY010000020">
    <property type="protein sequence ID" value="MBK9983511.1"/>
    <property type="molecule type" value="Genomic_DNA"/>
</dbReference>
<keyword evidence="1" id="KW-0472">Membrane</keyword>
<accession>A0A9D7SWL4</accession>
<gene>
    <name evidence="2" type="ORF">IPP15_14180</name>
</gene>
<evidence type="ECO:0000313" key="3">
    <source>
        <dbReference type="Proteomes" id="UP000808337"/>
    </source>
</evidence>
<feature type="transmembrane region" description="Helical" evidence="1">
    <location>
        <begin position="156"/>
        <end position="177"/>
    </location>
</feature>
<protein>
    <submittedName>
        <fullName evidence="2">Uncharacterized protein</fullName>
    </submittedName>
</protein>
<reference evidence="2 3" key="1">
    <citation type="submission" date="2020-10" db="EMBL/GenBank/DDBJ databases">
        <title>Connecting structure to function with the recovery of over 1000 high-quality activated sludge metagenome-assembled genomes encoding full-length rRNA genes using long-read sequencing.</title>
        <authorList>
            <person name="Singleton C.M."/>
            <person name="Petriglieri F."/>
            <person name="Kristensen J.M."/>
            <person name="Kirkegaard R.H."/>
            <person name="Michaelsen T.Y."/>
            <person name="Andersen M.H."/>
            <person name="Karst S.M."/>
            <person name="Dueholm M.S."/>
            <person name="Nielsen P.H."/>
            <person name="Albertsen M."/>
        </authorList>
    </citation>
    <scope>NUCLEOTIDE SEQUENCE [LARGE SCALE GENOMIC DNA]</scope>
    <source>
        <strain evidence="2">Ribe_18-Q3-R11-54_MAXAC.273</strain>
    </source>
</reference>
<organism evidence="2 3">
    <name type="scientific">Candidatus Opimibacter skivensis</name>
    <dbReference type="NCBI Taxonomy" id="2982028"/>
    <lineage>
        <taxon>Bacteria</taxon>
        <taxon>Pseudomonadati</taxon>
        <taxon>Bacteroidota</taxon>
        <taxon>Saprospiria</taxon>
        <taxon>Saprospirales</taxon>
        <taxon>Saprospiraceae</taxon>
        <taxon>Candidatus Opimibacter</taxon>
    </lineage>
</organism>
<dbReference type="Proteomes" id="UP000808337">
    <property type="component" value="Unassembled WGS sequence"/>
</dbReference>
<proteinExistence type="predicted"/>
<keyword evidence="1" id="KW-0812">Transmembrane</keyword>
<dbReference type="AlphaFoldDB" id="A0A9D7SWL4"/>
<keyword evidence="1" id="KW-1133">Transmembrane helix</keyword>